<protein>
    <submittedName>
        <fullName evidence="1">Uncharacterized protein</fullName>
    </submittedName>
</protein>
<gene>
    <name evidence="1" type="ORF">PBY51_012207</name>
</gene>
<reference evidence="1 2" key="2">
    <citation type="journal article" date="2023" name="Mol. Biol. Evol.">
        <title>Genomics of Secondarily Temperate Adaptation in the Only Non-Antarctic Icefish.</title>
        <authorList>
            <person name="Rivera-Colon A.G."/>
            <person name="Rayamajhi N."/>
            <person name="Minhas B.F."/>
            <person name="Madrigal G."/>
            <person name="Bilyk K.T."/>
            <person name="Yoon V."/>
            <person name="Hune M."/>
            <person name="Gregory S."/>
            <person name="Cheng C.H.C."/>
            <person name="Catchen J.M."/>
        </authorList>
    </citation>
    <scope>NUCLEOTIDE SEQUENCE [LARGE SCALE GENOMIC DNA]</scope>
    <source>
        <strain evidence="1">JMC-PN-2008</strain>
    </source>
</reference>
<dbReference type="AlphaFoldDB" id="A0AAN8AUK0"/>
<reference evidence="1 2" key="1">
    <citation type="journal article" date="2023" name="Genes (Basel)">
        <title>Chromosome-Level Genome Assembly and Circadian Gene Repertoire of the Patagonia Blennie Eleginops maclovinus-The Closest Ancestral Proxy of Antarctic Cryonotothenioids.</title>
        <authorList>
            <person name="Cheng C.C."/>
            <person name="Rivera-Colon A.G."/>
            <person name="Minhas B.F."/>
            <person name="Wilson L."/>
            <person name="Rayamajhi N."/>
            <person name="Vargas-Chacoff L."/>
            <person name="Catchen J.M."/>
        </authorList>
    </citation>
    <scope>NUCLEOTIDE SEQUENCE [LARGE SCALE GENOMIC DNA]</scope>
    <source>
        <strain evidence="1">JMC-PN-2008</strain>
    </source>
</reference>
<dbReference type="EMBL" id="JAUZQC010000008">
    <property type="protein sequence ID" value="KAK5867743.1"/>
    <property type="molecule type" value="Genomic_DNA"/>
</dbReference>
<name>A0AAN8AUK0_ELEMC</name>
<sequence>MRESPRSPALLAQFISEENAHNSYPGVSKRYGPTRGERQRTGCAMESQLRCVCGGSDDEPQTMTGLLQLLCDMSVE</sequence>
<comment type="caution">
    <text evidence="1">The sequence shown here is derived from an EMBL/GenBank/DDBJ whole genome shotgun (WGS) entry which is preliminary data.</text>
</comment>
<accession>A0AAN8AUK0</accession>
<organism evidence="1 2">
    <name type="scientific">Eleginops maclovinus</name>
    <name type="common">Patagonian blennie</name>
    <name type="synonym">Eleginus maclovinus</name>
    <dbReference type="NCBI Taxonomy" id="56733"/>
    <lineage>
        <taxon>Eukaryota</taxon>
        <taxon>Metazoa</taxon>
        <taxon>Chordata</taxon>
        <taxon>Craniata</taxon>
        <taxon>Vertebrata</taxon>
        <taxon>Euteleostomi</taxon>
        <taxon>Actinopterygii</taxon>
        <taxon>Neopterygii</taxon>
        <taxon>Teleostei</taxon>
        <taxon>Neoteleostei</taxon>
        <taxon>Acanthomorphata</taxon>
        <taxon>Eupercaria</taxon>
        <taxon>Perciformes</taxon>
        <taxon>Notothenioidei</taxon>
        <taxon>Eleginopidae</taxon>
        <taxon>Eleginops</taxon>
    </lineage>
</organism>
<dbReference type="Proteomes" id="UP001346869">
    <property type="component" value="Unassembled WGS sequence"/>
</dbReference>
<evidence type="ECO:0000313" key="2">
    <source>
        <dbReference type="Proteomes" id="UP001346869"/>
    </source>
</evidence>
<keyword evidence="2" id="KW-1185">Reference proteome</keyword>
<proteinExistence type="predicted"/>
<evidence type="ECO:0000313" key="1">
    <source>
        <dbReference type="EMBL" id="KAK5867743.1"/>
    </source>
</evidence>